<dbReference type="PANTHER" id="PTHR12286:SF5">
    <property type="entry name" value="SACCHAROPINE DEHYDROGENASE-LIKE OXIDOREDUCTASE"/>
    <property type="match status" value="1"/>
</dbReference>
<dbReference type="EMBL" id="JBBJCI010000219">
    <property type="protein sequence ID" value="KAK7239950.1"/>
    <property type="molecule type" value="Genomic_DNA"/>
</dbReference>
<gene>
    <name evidence="4" type="ORF">SO694_00118048</name>
</gene>
<proteinExistence type="inferred from homology"/>
<dbReference type="SUPFAM" id="SSF51735">
    <property type="entry name" value="NAD(P)-binding Rossmann-fold domains"/>
    <property type="match status" value="1"/>
</dbReference>
<reference evidence="4 5" key="1">
    <citation type="submission" date="2024-03" db="EMBL/GenBank/DDBJ databases">
        <title>Aureococcus anophagefferens CCMP1851 and Kratosvirus quantuckense: Draft genome of a second virus-susceptible host strain in the model system.</title>
        <authorList>
            <person name="Chase E."/>
            <person name="Truchon A.R."/>
            <person name="Schepens W."/>
            <person name="Wilhelm S.W."/>
        </authorList>
    </citation>
    <scope>NUCLEOTIDE SEQUENCE [LARGE SCALE GENOMIC DNA]</scope>
    <source>
        <strain evidence="4 5">CCMP1851</strain>
    </source>
</reference>
<comment type="caution">
    <text evidence="4">The sequence shown here is derived from an EMBL/GenBank/DDBJ whole genome shotgun (WGS) entry which is preliminary data.</text>
</comment>
<feature type="domain" description="Saccharopine dehydrogenase NADP binding" evidence="3">
    <location>
        <begin position="33"/>
        <end position="157"/>
    </location>
</feature>
<evidence type="ECO:0000313" key="4">
    <source>
        <dbReference type="EMBL" id="KAK7239950.1"/>
    </source>
</evidence>
<comment type="similarity">
    <text evidence="1">Belongs to the saccharopine dehydrogenase family.</text>
</comment>
<evidence type="ECO:0000313" key="5">
    <source>
        <dbReference type="Proteomes" id="UP001363151"/>
    </source>
</evidence>
<feature type="signal peptide" evidence="2">
    <location>
        <begin position="1"/>
        <end position="19"/>
    </location>
</feature>
<dbReference type="Proteomes" id="UP001363151">
    <property type="component" value="Unassembled WGS sequence"/>
</dbReference>
<keyword evidence="2" id="KW-0732">Signal</keyword>
<protein>
    <submittedName>
        <fullName evidence="4">Saccharopine dehydrogenase</fullName>
    </submittedName>
</protein>
<organism evidence="4 5">
    <name type="scientific">Aureococcus anophagefferens</name>
    <name type="common">Harmful bloom alga</name>
    <dbReference type="NCBI Taxonomy" id="44056"/>
    <lineage>
        <taxon>Eukaryota</taxon>
        <taxon>Sar</taxon>
        <taxon>Stramenopiles</taxon>
        <taxon>Ochrophyta</taxon>
        <taxon>Pelagophyceae</taxon>
        <taxon>Pelagomonadales</taxon>
        <taxon>Pelagomonadaceae</taxon>
        <taxon>Aureococcus</taxon>
    </lineage>
</organism>
<dbReference type="PANTHER" id="PTHR12286">
    <property type="entry name" value="SACCHAROPINE DEHYDROGENASE-LIKE OXIDOREDUCTASE"/>
    <property type="match status" value="1"/>
</dbReference>
<name>A0ABR1FW32_AURAN</name>
<dbReference type="InterPro" id="IPR005097">
    <property type="entry name" value="Sacchrp_dh_NADP-bd"/>
</dbReference>
<sequence length="444" mass="46642">MQSLGRTTRLLLLLASALALPPTPTQKRRYDLVIYGATGFTGRLAAEYMESRYRKTTVTWALAGRNRAKLESLAKEIGADDVPLLVADANDADAVAAMVGDAKAVANFAGTPFLTKALPVVEACGRLGTHYVDITGETALHRASAARYDALAKSTGACVVHSCGYDSVPSDLGYLLANDAYRHLHGGRAPSRARYVSRSFSGGASGGSIYTGLALFGFADELFDDDARRLVAETSGKYPLSDVCGPDATDTVSFPEWDWLADAWAMPFIMAGANAPVVRKSQEIYGDYVPYDEVEAYAGSRVGAYASYAATVGSLLAVLFPPTRALLKRYVLPKPGEGPDRATRDGGGFHSEVICSGVEGAVSAHVKSGTAGDGGYKATAHMAVEAALGLALGDGGCEDGGVLTPATALGYVLVERLRATGMDLYIEEKTLSATALHYLQAAKS</sequence>
<feature type="chain" id="PRO_5045358919" evidence="2">
    <location>
        <begin position="20"/>
        <end position="444"/>
    </location>
</feature>
<evidence type="ECO:0000256" key="1">
    <source>
        <dbReference type="ARBA" id="ARBA00038048"/>
    </source>
</evidence>
<keyword evidence="5" id="KW-1185">Reference proteome</keyword>
<dbReference type="Pfam" id="PF03435">
    <property type="entry name" value="Sacchrp_dh_NADP"/>
    <property type="match status" value="1"/>
</dbReference>
<dbReference type="Gene3D" id="3.40.50.720">
    <property type="entry name" value="NAD(P)-binding Rossmann-like Domain"/>
    <property type="match status" value="1"/>
</dbReference>
<dbReference type="InterPro" id="IPR036291">
    <property type="entry name" value="NAD(P)-bd_dom_sf"/>
</dbReference>
<dbReference type="InterPro" id="IPR051276">
    <property type="entry name" value="Saccharopine_DH-like_oxidrdct"/>
</dbReference>
<evidence type="ECO:0000256" key="2">
    <source>
        <dbReference type="SAM" id="SignalP"/>
    </source>
</evidence>
<accession>A0ABR1FW32</accession>
<evidence type="ECO:0000259" key="3">
    <source>
        <dbReference type="Pfam" id="PF03435"/>
    </source>
</evidence>